<dbReference type="EMBL" id="JAFHDT010000025">
    <property type="protein sequence ID" value="KAI7791223.1"/>
    <property type="molecule type" value="Genomic_DNA"/>
</dbReference>
<reference evidence="3" key="1">
    <citation type="submission" date="2021-02" db="EMBL/GenBank/DDBJ databases">
        <title>Comparative genomics reveals that relaxation of natural selection precedes convergent phenotypic evolution of cavefish.</title>
        <authorList>
            <person name="Peng Z."/>
        </authorList>
    </citation>
    <scope>NUCLEOTIDE SEQUENCE</scope>
    <source>
        <tissue evidence="3">Muscle</tissue>
    </source>
</reference>
<dbReference type="InterPro" id="IPR007110">
    <property type="entry name" value="Ig-like_dom"/>
</dbReference>
<gene>
    <name evidence="3" type="ORF">IRJ41_012848</name>
</gene>
<feature type="domain" description="Ig-like" evidence="2">
    <location>
        <begin position="3"/>
        <end position="81"/>
    </location>
</feature>
<evidence type="ECO:0000313" key="3">
    <source>
        <dbReference type="EMBL" id="KAI7791223.1"/>
    </source>
</evidence>
<keyword evidence="1" id="KW-0472">Membrane</keyword>
<feature type="non-terminal residue" evidence="3">
    <location>
        <position position="168"/>
    </location>
</feature>
<comment type="caution">
    <text evidence="3">The sequence shown here is derived from an EMBL/GenBank/DDBJ whole genome shotgun (WGS) entry which is preliminary data.</text>
</comment>
<dbReference type="PANTHER" id="PTHR21063:SF4">
    <property type="entry name" value="CD48 ANTIGEN-RELATED"/>
    <property type="match status" value="1"/>
</dbReference>
<dbReference type="InterPro" id="IPR013783">
    <property type="entry name" value="Ig-like_fold"/>
</dbReference>
<dbReference type="PROSITE" id="PS50835">
    <property type="entry name" value="IG_LIKE"/>
    <property type="match status" value="1"/>
</dbReference>
<evidence type="ECO:0000259" key="2">
    <source>
        <dbReference type="PROSITE" id="PS50835"/>
    </source>
</evidence>
<keyword evidence="3" id="KW-0675">Receptor</keyword>
<dbReference type="Gene3D" id="2.60.40.10">
    <property type="entry name" value="Immunoglobulins"/>
    <property type="match status" value="1"/>
</dbReference>
<protein>
    <submittedName>
        <fullName evidence="3">Natural killer cell receptor 2B4-like</fullName>
    </submittedName>
</protein>
<dbReference type="SUPFAM" id="SSF48726">
    <property type="entry name" value="Immunoglobulin"/>
    <property type="match status" value="1"/>
</dbReference>
<organism evidence="3 4">
    <name type="scientific">Triplophysa rosa</name>
    <name type="common">Cave loach</name>
    <dbReference type="NCBI Taxonomy" id="992332"/>
    <lineage>
        <taxon>Eukaryota</taxon>
        <taxon>Metazoa</taxon>
        <taxon>Chordata</taxon>
        <taxon>Craniata</taxon>
        <taxon>Vertebrata</taxon>
        <taxon>Euteleostomi</taxon>
        <taxon>Actinopterygii</taxon>
        <taxon>Neopterygii</taxon>
        <taxon>Teleostei</taxon>
        <taxon>Ostariophysi</taxon>
        <taxon>Cypriniformes</taxon>
        <taxon>Nemacheilidae</taxon>
        <taxon>Triplophysa</taxon>
    </lineage>
</organism>
<dbReference type="AlphaFoldDB" id="A0A9W7WAR2"/>
<evidence type="ECO:0000256" key="1">
    <source>
        <dbReference type="SAM" id="Phobius"/>
    </source>
</evidence>
<keyword evidence="1" id="KW-1133">Transmembrane helix</keyword>
<evidence type="ECO:0000313" key="4">
    <source>
        <dbReference type="Proteomes" id="UP001059041"/>
    </source>
</evidence>
<sequence>RLPVPVISRDSSSSDCVVLCSVMNVSHDVSVSWYKGKSLLSSISVSEHRDISSISLHLECLDDSYTCVINNSITNQTQHLNTDVCHTCSEPSHFTFNIVIICCAAAGSVIGVTAVVIFCICRKHTNTTLDGQACEEITYADPTFCKRNAPKARAAVKDDVVYAGVKRR</sequence>
<keyword evidence="4" id="KW-1185">Reference proteome</keyword>
<accession>A0A9W7WAR2</accession>
<feature type="transmembrane region" description="Helical" evidence="1">
    <location>
        <begin position="94"/>
        <end position="120"/>
    </location>
</feature>
<dbReference type="InterPro" id="IPR036179">
    <property type="entry name" value="Ig-like_dom_sf"/>
</dbReference>
<dbReference type="Proteomes" id="UP001059041">
    <property type="component" value="Linkage Group LG25"/>
</dbReference>
<keyword evidence="1" id="KW-0812">Transmembrane</keyword>
<proteinExistence type="predicted"/>
<dbReference type="PANTHER" id="PTHR21063">
    <property type="entry name" value="LFA-3"/>
    <property type="match status" value="1"/>
</dbReference>
<name>A0A9W7WAR2_TRIRA</name>